<keyword evidence="2" id="KW-1185">Reference proteome</keyword>
<dbReference type="Proteomes" id="UP001434883">
    <property type="component" value="Unassembled WGS sequence"/>
</dbReference>
<reference evidence="1 2" key="1">
    <citation type="submission" date="2021-06" db="EMBL/GenBank/DDBJ databases">
        <authorList>
            <person name="Palmer J.M."/>
        </authorList>
    </citation>
    <scope>NUCLEOTIDE SEQUENCE [LARGE SCALE GENOMIC DNA]</scope>
    <source>
        <strain evidence="1 2">XC_2019</strain>
        <tissue evidence="1">Muscle</tissue>
    </source>
</reference>
<proteinExistence type="predicted"/>
<sequence>MSLSDMCRIQSTLGSKFVTVPPLHKHTYTHVLLLGLICAAVHCCSPFPGHMPITLAEMKACCCALSKACSNSLGHCLLWPFNTQTLSCMQSGFLEPSLTEETKEEGNYRAAPPLAVSQGGLLVESWIWNKGKVTRRFFSD</sequence>
<dbReference type="EMBL" id="JAHRIN010018429">
    <property type="protein sequence ID" value="MEQ2197964.1"/>
    <property type="molecule type" value="Genomic_DNA"/>
</dbReference>
<comment type="caution">
    <text evidence="1">The sequence shown here is derived from an EMBL/GenBank/DDBJ whole genome shotgun (WGS) entry which is preliminary data.</text>
</comment>
<protein>
    <submittedName>
        <fullName evidence="1">Uncharacterized protein</fullName>
    </submittedName>
</protein>
<gene>
    <name evidence="1" type="ORF">XENOCAPTIV_005730</name>
</gene>
<accession>A0ABV0QQ79</accession>
<evidence type="ECO:0000313" key="2">
    <source>
        <dbReference type="Proteomes" id="UP001434883"/>
    </source>
</evidence>
<organism evidence="1 2">
    <name type="scientific">Xenoophorus captivus</name>
    <dbReference type="NCBI Taxonomy" id="1517983"/>
    <lineage>
        <taxon>Eukaryota</taxon>
        <taxon>Metazoa</taxon>
        <taxon>Chordata</taxon>
        <taxon>Craniata</taxon>
        <taxon>Vertebrata</taxon>
        <taxon>Euteleostomi</taxon>
        <taxon>Actinopterygii</taxon>
        <taxon>Neopterygii</taxon>
        <taxon>Teleostei</taxon>
        <taxon>Neoteleostei</taxon>
        <taxon>Acanthomorphata</taxon>
        <taxon>Ovalentaria</taxon>
        <taxon>Atherinomorphae</taxon>
        <taxon>Cyprinodontiformes</taxon>
        <taxon>Goodeidae</taxon>
        <taxon>Xenoophorus</taxon>
    </lineage>
</organism>
<evidence type="ECO:0000313" key="1">
    <source>
        <dbReference type="EMBL" id="MEQ2197964.1"/>
    </source>
</evidence>
<name>A0ABV0QQ79_9TELE</name>